<dbReference type="InterPro" id="IPR019734">
    <property type="entry name" value="TPR_rpt"/>
</dbReference>
<dbReference type="PROSITE" id="PS50293">
    <property type="entry name" value="TPR_REGION"/>
    <property type="match status" value="1"/>
</dbReference>
<feature type="repeat" description="TPR" evidence="1">
    <location>
        <begin position="534"/>
        <end position="567"/>
    </location>
</feature>
<feature type="region of interest" description="Disordered" evidence="2">
    <location>
        <begin position="862"/>
        <end position="929"/>
    </location>
</feature>
<feature type="compositionally biased region" description="Basic residues" evidence="2">
    <location>
        <begin position="668"/>
        <end position="685"/>
    </location>
</feature>
<feature type="repeat" description="TPR" evidence="1">
    <location>
        <begin position="575"/>
        <end position="608"/>
    </location>
</feature>
<dbReference type="InterPro" id="IPR039190">
    <property type="entry name" value="TTC14"/>
</dbReference>
<dbReference type="EMBL" id="OC000609">
    <property type="protein sequence ID" value="CAD7257844.1"/>
    <property type="molecule type" value="Genomic_DNA"/>
</dbReference>
<feature type="compositionally biased region" description="Acidic residues" evidence="2">
    <location>
        <begin position="1527"/>
        <end position="1537"/>
    </location>
</feature>
<feature type="repeat" description="TPR" evidence="1">
    <location>
        <begin position="500"/>
        <end position="533"/>
    </location>
</feature>
<feature type="compositionally biased region" description="Basic and acidic residues" evidence="2">
    <location>
        <begin position="1551"/>
        <end position="1575"/>
    </location>
</feature>
<feature type="compositionally biased region" description="Low complexity" evidence="2">
    <location>
        <begin position="1417"/>
        <end position="1433"/>
    </location>
</feature>
<dbReference type="InterPro" id="IPR011990">
    <property type="entry name" value="TPR-like_helical_dom_sf"/>
</dbReference>
<dbReference type="PROSITE" id="PS50005">
    <property type="entry name" value="TPR"/>
    <property type="match status" value="3"/>
</dbReference>
<feature type="compositionally biased region" description="Basic and acidic residues" evidence="2">
    <location>
        <begin position="1338"/>
        <end position="1354"/>
    </location>
</feature>
<feature type="compositionally biased region" description="Basic and acidic residues" evidence="2">
    <location>
        <begin position="862"/>
        <end position="873"/>
    </location>
</feature>
<sequence>MGRWAHHVLLAKWSNGYLKSRCKTTQQIPKLLDDFSAAITQLAEFIMEYECIRAKELVRMADNKISFDMSSMEPLLWFRVTVDLSHWEIVLPSDISIQDIVGHVSFQDRGKRQKLQQFIVKKASALFDSSMKNTSVKEKITSDEECYAVLPAYESFIQIDKQGKLVKPGDCIIGSIITKSVSGLLLKVICVDGEFARNVADLGIKNRAWRKVRRVTAVNRAGRKVRRVTAVNRAGRKPRRATVVNRTGRKARHATAVNRTGRKAWRVTAVNWEGREVRGWLSNAELCNGGLGSLLSGHEERERDAWLLTLAPKGLIREMLGGVDHDRLLWGCKSVTQREIKSRGAAKLSARADNLGGNKAFCPMSNIIPAADKKNLSRTYMMNDTVCCEVIEIIPDTDKLVCGMKGTLLPPGSDQGARLGLIHSDDFPPAYKKEIEMKGETYEQVLEKSVGFFNPNNINYLANHLGLGSTNHSNMLGLRGRFPEQDYASELRQVQASKWAFRSVAEGIEHFKSGRHSEAFQCLNKALNIDPRNVEGLVARGALYANSGSFQKAIEDFETALKLNPNHQNARKYMGETLVALGRSYEDENKFEDALKSYENCLALIPFHEEAQNSIEYLKNKILNSSKLSEPTEVIPGLSSSKTLEVKETLKQLLKTEEEEEKKDEKKSKSKKKKDRKSRKRRRRSSSSSSSSTSGSSRSSSSSSSSSSESSSGSSHSGSSPSRSRKSKKHKKRSKKDEKREKSLSPLSKRMALMDPSNEGEGLGGLLAQRLAHYNPPALPFSFAPHLEFSGQMARPVWDDSKMGMMVLPGSAAAFQVAPELSKMYDKELEYEQRVCRFLEQTKGDSEYEEKVRKFLEETARWKKERKAQEEKAKKKKKKEKKSKEKEKSKKKKRDDHDKKKKHKKQSRSSEKFDAKEFEEQMESKKFRDALRKELSAKEDFRKRKSIDDEEEFLYGSSDKKDLRMMGMDHIPDLDELESKLNAYYAKVEKDPGLPKGRDEKMEKEKRRHSPSPGKMKQHTSPKVMFVHHEDSKAEEILRAKEKKKMDMFAESPSPPGRGDGKGKLTASEAATVIAAKWKMQMNANNPRVKKREKPMVEKEPWEEVEEKRFIMYKDELEKTDSEDEGEIRKKKQPDDKFQRKSMRGESMRGESMSEKILAEGKNKDADDSINKAQQFVDKFQSGFRINPRSGGDKKNDDLPPLPPGMPPKTSFTIVPRKTVGSTISGMGPLAKGPKTDSDSGSSGDDMKKKQRENKISSRDSSRSRSRSREKVSHGSSKTSSQSGSYIKARSRSKSGSYERRRSRSGSYMRYRSGSRSRSYERYSRSRSRSHSYRSRSRSYDRYSRSRSRSEEGHYRRRSRSPSDDRRRRYNYYMNKYPGRYPRNRGTYYRPRFQNYNNMRGGQGNFQHRGRGFQNQKFQQNRNRPYNNNNNMRGRGGRGGQRGGRYFHHYNNKPGGGYRDYHNRRYESRGRSRDSDDREDRRSYSRETDDPMKKVDAAKEKINKYIEEENKKEDSVPRPNKRNEPLSEGEAEDDDDGLPPLPPGGPPSRDNYADRKSYEGKWAEKDGEEKRKVTEGPRLPPENSIDEMDKFLNKVKRR</sequence>
<feature type="compositionally biased region" description="Basic residues" evidence="2">
    <location>
        <begin position="1325"/>
        <end position="1337"/>
    </location>
</feature>
<dbReference type="Gene3D" id="1.25.40.10">
    <property type="entry name" value="Tetratricopeptide repeat domain"/>
    <property type="match status" value="1"/>
</dbReference>
<evidence type="ECO:0000256" key="1">
    <source>
        <dbReference type="PROSITE-ProRule" id="PRU00339"/>
    </source>
</evidence>
<dbReference type="SMART" id="SM00028">
    <property type="entry name" value="TPR"/>
    <property type="match status" value="3"/>
</dbReference>
<feature type="compositionally biased region" description="Low complexity" evidence="2">
    <location>
        <begin position="1274"/>
        <end position="1285"/>
    </location>
</feature>
<feature type="compositionally biased region" description="Low complexity" evidence="2">
    <location>
        <begin position="1305"/>
        <end position="1317"/>
    </location>
</feature>
<evidence type="ECO:0008006" key="4">
    <source>
        <dbReference type="Google" id="ProtNLM"/>
    </source>
</evidence>
<dbReference type="Pfam" id="PF13181">
    <property type="entry name" value="TPR_8"/>
    <property type="match status" value="1"/>
</dbReference>
<dbReference type="Pfam" id="PF00515">
    <property type="entry name" value="TPR_1"/>
    <property type="match status" value="1"/>
</dbReference>
<feature type="region of interest" description="Disordered" evidence="2">
    <location>
        <begin position="1116"/>
        <end position="1389"/>
    </location>
</feature>
<feature type="compositionally biased region" description="Basic and acidic residues" evidence="2">
    <location>
        <begin position="1459"/>
        <end position="1525"/>
    </location>
</feature>
<feature type="compositionally biased region" description="Basic and acidic residues" evidence="2">
    <location>
        <begin position="1245"/>
        <end position="1273"/>
    </location>
</feature>
<evidence type="ECO:0000313" key="3">
    <source>
        <dbReference type="EMBL" id="CAD7257844.1"/>
    </source>
</evidence>
<name>A0A7R9FWK9_TIMSH</name>
<feature type="compositionally biased region" description="Basic residues" evidence="2">
    <location>
        <begin position="889"/>
        <end position="907"/>
    </location>
</feature>
<feature type="region of interest" description="Disordered" evidence="2">
    <location>
        <begin position="1417"/>
        <end position="1598"/>
    </location>
</feature>
<feature type="compositionally biased region" description="Basic residues" evidence="2">
    <location>
        <begin position="723"/>
        <end position="734"/>
    </location>
</feature>
<feature type="compositionally biased region" description="Basic and acidic residues" evidence="2">
    <location>
        <begin position="988"/>
        <end position="1005"/>
    </location>
</feature>
<dbReference type="PANTHER" id="PTHR23184:SF9">
    <property type="entry name" value="TETRATRICOPEPTIDE REPEAT PROTEIN 14"/>
    <property type="match status" value="1"/>
</dbReference>
<feature type="compositionally biased region" description="Basic and acidic residues" evidence="2">
    <location>
        <begin position="1133"/>
        <end position="1170"/>
    </location>
</feature>
<protein>
    <recommendedName>
        <fullName evidence="4">Tetratricopeptide repeat protein 14</fullName>
    </recommendedName>
</protein>
<feature type="region of interest" description="Disordered" evidence="2">
    <location>
        <begin position="656"/>
        <end position="760"/>
    </location>
</feature>
<feature type="compositionally biased region" description="Basic and acidic residues" evidence="2">
    <location>
        <begin position="908"/>
        <end position="929"/>
    </location>
</feature>
<evidence type="ECO:0000256" key="2">
    <source>
        <dbReference type="SAM" id="MobiDB-lite"/>
    </source>
</evidence>
<feature type="compositionally biased region" description="Low complexity" evidence="2">
    <location>
        <begin position="686"/>
        <end position="722"/>
    </location>
</feature>
<organism evidence="3">
    <name type="scientific">Timema shepardi</name>
    <name type="common">Walking stick</name>
    <dbReference type="NCBI Taxonomy" id="629360"/>
    <lineage>
        <taxon>Eukaryota</taxon>
        <taxon>Metazoa</taxon>
        <taxon>Ecdysozoa</taxon>
        <taxon>Arthropoda</taxon>
        <taxon>Hexapoda</taxon>
        <taxon>Insecta</taxon>
        <taxon>Pterygota</taxon>
        <taxon>Neoptera</taxon>
        <taxon>Polyneoptera</taxon>
        <taxon>Phasmatodea</taxon>
        <taxon>Timematodea</taxon>
        <taxon>Timematoidea</taxon>
        <taxon>Timematidae</taxon>
        <taxon>Timema</taxon>
    </lineage>
</organism>
<feature type="compositionally biased region" description="Basic residues" evidence="2">
    <location>
        <begin position="1006"/>
        <end position="1020"/>
    </location>
</feature>
<reference evidence="3" key="1">
    <citation type="submission" date="2020-11" db="EMBL/GenBank/DDBJ databases">
        <authorList>
            <person name="Tran Van P."/>
        </authorList>
    </citation>
    <scope>NUCLEOTIDE SEQUENCE</scope>
</reference>
<gene>
    <name evidence="3" type="ORF">TSIB3V08_LOCUS2098</name>
</gene>
<feature type="region of interest" description="Disordered" evidence="2">
    <location>
        <begin position="1045"/>
        <end position="1066"/>
    </location>
</feature>
<accession>A0A7R9FWK9</accession>
<dbReference type="SUPFAM" id="SSF48452">
    <property type="entry name" value="TPR-like"/>
    <property type="match status" value="1"/>
</dbReference>
<proteinExistence type="predicted"/>
<feature type="region of interest" description="Disordered" evidence="2">
    <location>
        <begin position="988"/>
        <end position="1031"/>
    </location>
</feature>
<keyword evidence="1" id="KW-0802">TPR repeat</keyword>
<dbReference type="PANTHER" id="PTHR23184">
    <property type="entry name" value="TETRATRICOPEPTIDE REPEAT PROTEIN 14"/>
    <property type="match status" value="1"/>
</dbReference>